<proteinExistence type="inferred from homology"/>
<evidence type="ECO:0000256" key="1">
    <source>
        <dbReference type="ARBA" id="ARBA00005254"/>
    </source>
</evidence>
<dbReference type="InterPro" id="IPR029045">
    <property type="entry name" value="ClpP/crotonase-like_dom_sf"/>
</dbReference>
<comment type="caution">
    <text evidence="3">The sequence shown here is derived from an EMBL/GenBank/DDBJ whole genome shotgun (WGS) entry which is preliminary data.</text>
</comment>
<organism evidence="3 4">
    <name type="scientific">Oceanobacillus longus</name>
    <dbReference type="NCBI Taxonomy" id="930120"/>
    <lineage>
        <taxon>Bacteria</taxon>
        <taxon>Bacillati</taxon>
        <taxon>Bacillota</taxon>
        <taxon>Bacilli</taxon>
        <taxon>Bacillales</taxon>
        <taxon>Bacillaceae</taxon>
        <taxon>Oceanobacillus</taxon>
    </lineage>
</organism>
<dbReference type="SUPFAM" id="SSF52096">
    <property type="entry name" value="ClpP/crotonase"/>
    <property type="match status" value="1"/>
</dbReference>
<evidence type="ECO:0000313" key="4">
    <source>
        <dbReference type="Proteomes" id="UP001595772"/>
    </source>
</evidence>
<dbReference type="PROSITE" id="PS00166">
    <property type="entry name" value="ENOYL_COA_HYDRATASE"/>
    <property type="match status" value="1"/>
</dbReference>
<dbReference type="InterPro" id="IPR018376">
    <property type="entry name" value="Enoyl-CoA_hyd/isom_CS"/>
</dbReference>
<dbReference type="Proteomes" id="UP001595772">
    <property type="component" value="Unassembled WGS sequence"/>
</dbReference>
<dbReference type="InterPro" id="IPR001753">
    <property type="entry name" value="Enoyl-CoA_hydra/iso"/>
</dbReference>
<sequence>MEKYETLKLEKENDVLTVTLNREKNANAVNTKMIRELIKVADWLREAPEIKFVVFTNQGKIFSAGADLYELYDGLSGVEQTSDQLRSMQILGQEMMRKLESIEQITISALRGSAYGAGVAILMTTDFRIMEESAILNLPETNVGIFLTWGCTPRLVKAVGAVRAKELIMLCEDVTAEESYSMGFINRVAAAENIDDEIQQYVEKIRSKGNQSIRMTKKLIQATTAVNFGDIMIGETELVEKVLVSGETKNKMKDFVEREK</sequence>
<dbReference type="PANTHER" id="PTHR11941:SF54">
    <property type="entry name" value="ENOYL-COA HYDRATASE, MITOCHONDRIAL"/>
    <property type="match status" value="1"/>
</dbReference>
<accession>A0ABV8GUS7</accession>
<name>A0ABV8GUS7_9BACI</name>
<dbReference type="PANTHER" id="PTHR11941">
    <property type="entry name" value="ENOYL-COA HYDRATASE-RELATED"/>
    <property type="match status" value="1"/>
</dbReference>
<keyword evidence="4" id="KW-1185">Reference proteome</keyword>
<dbReference type="CDD" id="cd06558">
    <property type="entry name" value="crotonase-like"/>
    <property type="match status" value="1"/>
</dbReference>
<dbReference type="Gene3D" id="3.90.226.10">
    <property type="entry name" value="2-enoyl-CoA Hydratase, Chain A, domain 1"/>
    <property type="match status" value="1"/>
</dbReference>
<comment type="similarity">
    <text evidence="1 2">Belongs to the enoyl-CoA hydratase/isomerase family.</text>
</comment>
<gene>
    <name evidence="3" type="ORF">ACFOUV_07390</name>
</gene>
<dbReference type="RefSeq" id="WP_379496145.1">
    <property type="nucleotide sequence ID" value="NZ_JBHSAO010000004.1"/>
</dbReference>
<dbReference type="Pfam" id="PF00378">
    <property type="entry name" value="ECH_1"/>
    <property type="match status" value="1"/>
</dbReference>
<reference evidence="4" key="1">
    <citation type="journal article" date="2019" name="Int. J. Syst. Evol. Microbiol.">
        <title>The Global Catalogue of Microorganisms (GCM) 10K type strain sequencing project: providing services to taxonomists for standard genome sequencing and annotation.</title>
        <authorList>
            <consortium name="The Broad Institute Genomics Platform"/>
            <consortium name="The Broad Institute Genome Sequencing Center for Infectious Disease"/>
            <person name="Wu L."/>
            <person name="Ma J."/>
        </authorList>
    </citation>
    <scope>NUCLEOTIDE SEQUENCE [LARGE SCALE GENOMIC DNA]</scope>
    <source>
        <strain evidence="4">IBRC-M 10703</strain>
    </source>
</reference>
<evidence type="ECO:0000256" key="2">
    <source>
        <dbReference type="RuleBase" id="RU003707"/>
    </source>
</evidence>
<evidence type="ECO:0000313" key="3">
    <source>
        <dbReference type="EMBL" id="MFC4023645.1"/>
    </source>
</evidence>
<protein>
    <submittedName>
        <fullName evidence="3">Enoyl-CoA hydratase/isomerase family protein</fullName>
    </submittedName>
</protein>
<dbReference type="EMBL" id="JBHSAO010000004">
    <property type="protein sequence ID" value="MFC4023645.1"/>
    <property type="molecule type" value="Genomic_DNA"/>
</dbReference>